<gene>
    <name evidence="2" type="ORF">MM415A00435_0024</name>
    <name evidence="1" type="ORF">MM415B00827_0015</name>
</gene>
<dbReference type="EMBL" id="MT141461">
    <property type="protein sequence ID" value="QJA62069.1"/>
    <property type="molecule type" value="Genomic_DNA"/>
</dbReference>
<protein>
    <submittedName>
        <fullName evidence="1">Uncharacterized protein</fullName>
    </submittedName>
</protein>
<name>A0A6M3IWN0_9ZZZZ</name>
<dbReference type="EMBL" id="MT142482">
    <property type="protein sequence ID" value="QJA82210.1"/>
    <property type="molecule type" value="Genomic_DNA"/>
</dbReference>
<evidence type="ECO:0000313" key="2">
    <source>
        <dbReference type="EMBL" id="QJA82210.1"/>
    </source>
</evidence>
<sequence>MALTIVEYLRSVNPNIGLVMNPDGSYRIGVEDVNSDEILAALLGAIPAGANVIGSVHSMPERFEFVLHPFGKGSLTTDGVQYSAEVAGIGDTYTAIEVVTINQPVGYALQEIEFGLTVAIKSSAAVEGVNWKMQASDAGVLWQDLIAEQLRAASCAAYLDVSALGRFAPAGNFIGTGATFQVRAVVKSAVAAGETATGKMKSSSYVIVKYRRT</sequence>
<proteinExistence type="predicted"/>
<reference evidence="1" key="1">
    <citation type="submission" date="2020-03" db="EMBL/GenBank/DDBJ databases">
        <title>The deep terrestrial virosphere.</title>
        <authorList>
            <person name="Holmfeldt K."/>
            <person name="Nilsson E."/>
            <person name="Simone D."/>
            <person name="Lopez-Fernandez M."/>
            <person name="Wu X."/>
            <person name="de Brujin I."/>
            <person name="Lundin D."/>
            <person name="Andersson A."/>
            <person name="Bertilsson S."/>
            <person name="Dopson M."/>
        </authorList>
    </citation>
    <scope>NUCLEOTIDE SEQUENCE</scope>
    <source>
        <strain evidence="2">MM415A00435</strain>
        <strain evidence="1">MM415B00827</strain>
    </source>
</reference>
<accession>A0A6M3IWN0</accession>
<evidence type="ECO:0000313" key="1">
    <source>
        <dbReference type="EMBL" id="QJA62069.1"/>
    </source>
</evidence>
<organism evidence="1">
    <name type="scientific">viral metagenome</name>
    <dbReference type="NCBI Taxonomy" id="1070528"/>
    <lineage>
        <taxon>unclassified sequences</taxon>
        <taxon>metagenomes</taxon>
        <taxon>organismal metagenomes</taxon>
    </lineage>
</organism>
<dbReference type="AlphaFoldDB" id="A0A6M3IWN0"/>